<dbReference type="GO" id="GO:0050660">
    <property type="term" value="F:flavin adenine dinucleotide binding"/>
    <property type="evidence" value="ECO:0007669"/>
    <property type="project" value="InterPro"/>
</dbReference>
<dbReference type="PIRSF" id="PIRSF016578">
    <property type="entry name" value="HsaA"/>
    <property type="match status" value="1"/>
</dbReference>
<dbReference type="SUPFAM" id="SSF56645">
    <property type="entry name" value="Acyl-CoA dehydrogenase NM domain-like"/>
    <property type="match status" value="1"/>
</dbReference>
<dbReference type="GO" id="GO:0033539">
    <property type="term" value="P:fatty acid beta-oxidation using acyl-CoA dehydrogenase"/>
    <property type="evidence" value="ECO:0007669"/>
    <property type="project" value="TreeGrafter"/>
</dbReference>
<keyword evidence="4" id="KW-0378">Hydrolase</keyword>
<evidence type="ECO:0000256" key="2">
    <source>
        <dbReference type="SAM" id="MobiDB-lite"/>
    </source>
</evidence>
<dbReference type="Gene3D" id="1.20.140.10">
    <property type="entry name" value="Butyryl-CoA Dehydrogenase, subunit A, domain 3"/>
    <property type="match status" value="1"/>
</dbReference>
<dbReference type="GO" id="GO:0016787">
    <property type="term" value="F:hydrolase activity"/>
    <property type="evidence" value="ECO:0007669"/>
    <property type="project" value="UniProtKB-KW"/>
</dbReference>
<feature type="region of interest" description="Disordered" evidence="2">
    <location>
        <begin position="255"/>
        <end position="274"/>
    </location>
</feature>
<comment type="caution">
    <text evidence="4">The sequence shown here is derived from an EMBL/GenBank/DDBJ whole genome shotgun (WGS) entry which is preliminary data.</text>
</comment>
<dbReference type="Pfam" id="PF08028">
    <property type="entry name" value="Acyl-CoA_dh_2"/>
    <property type="match status" value="1"/>
</dbReference>
<dbReference type="AlphaFoldDB" id="A0A372G7C3"/>
<protein>
    <submittedName>
        <fullName evidence="4">Hydrolase</fullName>
    </submittedName>
</protein>
<dbReference type="GO" id="GO:0016712">
    <property type="term" value="F:oxidoreductase activity, acting on paired donors, with incorporation or reduction of molecular oxygen, reduced flavin or flavoprotein as one donor, and incorporation of one atom of oxygen"/>
    <property type="evidence" value="ECO:0007669"/>
    <property type="project" value="TreeGrafter"/>
</dbReference>
<feature type="compositionally biased region" description="Low complexity" evidence="2">
    <location>
        <begin position="255"/>
        <end position="265"/>
    </location>
</feature>
<dbReference type="SUPFAM" id="SSF47203">
    <property type="entry name" value="Acyl-CoA dehydrogenase C-terminal domain-like"/>
    <property type="match status" value="1"/>
</dbReference>
<dbReference type="GO" id="GO:0003995">
    <property type="term" value="F:acyl-CoA dehydrogenase activity"/>
    <property type="evidence" value="ECO:0007669"/>
    <property type="project" value="TreeGrafter"/>
</dbReference>
<dbReference type="PANTHER" id="PTHR48083">
    <property type="entry name" value="MEDIUM-CHAIN SPECIFIC ACYL-COA DEHYDROGENASE, MITOCHONDRIAL-RELATED"/>
    <property type="match status" value="1"/>
</dbReference>
<name>A0A372G7C3_9ACTN</name>
<dbReference type="OrthoDB" id="3404950at2"/>
<dbReference type="Proteomes" id="UP000262882">
    <property type="component" value="Unassembled WGS sequence"/>
</dbReference>
<dbReference type="Gene3D" id="2.40.110.10">
    <property type="entry name" value="Butyryl-CoA Dehydrogenase, subunit A, domain 2"/>
    <property type="match status" value="1"/>
</dbReference>
<dbReference type="InterPro" id="IPR013107">
    <property type="entry name" value="Acyl-CoA_DH_C"/>
</dbReference>
<dbReference type="EMBL" id="QVNQ01000014">
    <property type="protein sequence ID" value="RFS81294.1"/>
    <property type="molecule type" value="Genomic_DNA"/>
</dbReference>
<accession>A0A372G7C3</accession>
<reference evidence="4 5" key="1">
    <citation type="submission" date="2018-08" db="EMBL/GenBank/DDBJ databases">
        <title>Actinomadura spongicola sp. nov., isolated from marine sponge Leucetta chagosensis.</title>
        <authorList>
            <person name="Li L."/>
            <person name="Lin H.W."/>
        </authorList>
    </citation>
    <scope>NUCLEOTIDE SEQUENCE [LARGE SCALE GENOMIC DNA]</scope>
    <source>
        <strain evidence="4 5">LHW52907</strain>
    </source>
</reference>
<dbReference type="InterPro" id="IPR050741">
    <property type="entry name" value="Acyl-CoA_dehydrogenase"/>
</dbReference>
<keyword evidence="1" id="KW-0560">Oxidoreductase</keyword>
<evidence type="ECO:0000313" key="5">
    <source>
        <dbReference type="Proteomes" id="UP000262882"/>
    </source>
</evidence>
<dbReference type="InterPro" id="IPR037069">
    <property type="entry name" value="AcylCoA_DH/ox_N_sf"/>
</dbReference>
<dbReference type="RefSeq" id="WP_117404513.1">
    <property type="nucleotide sequence ID" value="NZ_QVNQ01000014.1"/>
</dbReference>
<evidence type="ECO:0000259" key="3">
    <source>
        <dbReference type="Pfam" id="PF08028"/>
    </source>
</evidence>
<dbReference type="InterPro" id="IPR036250">
    <property type="entry name" value="AcylCo_DH-like_C"/>
</dbReference>
<feature type="domain" description="Acyl-CoA dehydrogenase C-terminal" evidence="3">
    <location>
        <begin position="231"/>
        <end position="362"/>
    </location>
</feature>
<organism evidence="4 5">
    <name type="scientific">Actinomadura spongiicola</name>
    <dbReference type="NCBI Taxonomy" id="2303421"/>
    <lineage>
        <taxon>Bacteria</taxon>
        <taxon>Bacillati</taxon>
        <taxon>Actinomycetota</taxon>
        <taxon>Actinomycetes</taxon>
        <taxon>Streptosporangiales</taxon>
        <taxon>Thermomonosporaceae</taxon>
        <taxon>Actinomadura</taxon>
    </lineage>
</organism>
<gene>
    <name evidence="4" type="ORF">D0T12_32125</name>
</gene>
<proteinExistence type="predicted"/>
<dbReference type="Gene3D" id="1.10.540.10">
    <property type="entry name" value="Acyl-CoA dehydrogenase/oxidase, N-terminal domain"/>
    <property type="match status" value="1"/>
</dbReference>
<dbReference type="InterPro" id="IPR009100">
    <property type="entry name" value="AcylCoA_DH/oxidase_NM_dom_sf"/>
</dbReference>
<dbReference type="InterPro" id="IPR046373">
    <property type="entry name" value="Acyl-CoA_Oxase/DH_mid-dom_sf"/>
</dbReference>
<dbReference type="GO" id="GO:0005737">
    <property type="term" value="C:cytoplasm"/>
    <property type="evidence" value="ECO:0007669"/>
    <property type="project" value="TreeGrafter"/>
</dbReference>
<keyword evidence="5" id="KW-1185">Reference proteome</keyword>
<dbReference type="PANTHER" id="PTHR48083:SF19">
    <property type="entry name" value="FLAVIN-DEPENDENT MONOOXYGENASE, OXYGENASE SUBUNIT HSAA"/>
    <property type="match status" value="1"/>
</dbReference>
<sequence>MTLTTTDERTALDTAVLTAAEHAEEADRAGRLDDATVAAVAATTLPRHFAPARWGGAESTFRELTGAVARLGEACASTAWCAAMFAYTGRFAAHLPIDGQRDLWDGTPETLLVPGLVPAGSADVTEGGFLLRGRWRYVSGVEFADWALIAGPAPGGIEPRFFAVPRADFTFERTWDAVGMRATGSHTLVVDEVYVPAHRTVPFKEVMGGVNTTSQAPQHNVPLPAVGGLTCVSALLGAARGALAAATRTAAAKRAAAPPTAAPRSGGPPPAGDAAALDLATSAARIEAAGLLVDQVVSALDAGEGRPHAFENANRASYAASLLVEAVNALMRSAGTAAQDRGDPLQRHWRDVTVGCSHAALRPERAAPGFVEALAARTRT</sequence>
<evidence type="ECO:0000256" key="1">
    <source>
        <dbReference type="ARBA" id="ARBA00023002"/>
    </source>
</evidence>
<evidence type="ECO:0000313" key="4">
    <source>
        <dbReference type="EMBL" id="RFS81294.1"/>
    </source>
</evidence>